<reference evidence="1" key="2">
    <citation type="journal article" date="2022" name="Microbiol. Resour. Announc.">
        <title>Metagenome Sequencing to Explore Phylogenomics of Terrestrial Cyanobacteria.</title>
        <authorList>
            <person name="Ward R.D."/>
            <person name="Stajich J.E."/>
            <person name="Johansen J.R."/>
            <person name="Huntemann M."/>
            <person name="Clum A."/>
            <person name="Foster B."/>
            <person name="Foster B."/>
            <person name="Roux S."/>
            <person name="Palaniappan K."/>
            <person name="Varghese N."/>
            <person name="Mukherjee S."/>
            <person name="Reddy T.B.K."/>
            <person name="Daum C."/>
            <person name="Copeland A."/>
            <person name="Chen I.A."/>
            <person name="Ivanova N.N."/>
            <person name="Kyrpides N.C."/>
            <person name="Shapiro N."/>
            <person name="Eloe-Fadrosh E.A."/>
            <person name="Pietrasiak N."/>
        </authorList>
    </citation>
    <scope>NUCLEOTIDE SEQUENCE</scope>
    <source>
        <strain evidence="1">UHER 2000/2452</strain>
    </source>
</reference>
<reference evidence="1" key="1">
    <citation type="submission" date="2021-05" db="EMBL/GenBank/DDBJ databases">
        <authorList>
            <person name="Pietrasiak N."/>
            <person name="Ward R."/>
            <person name="Stajich J.E."/>
            <person name="Kurbessoian T."/>
        </authorList>
    </citation>
    <scope>NUCLEOTIDE SEQUENCE</scope>
    <source>
        <strain evidence="1">UHER 2000/2452</strain>
    </source>
</reference>
<proteinExistence type="predicted"/>
<dbReference type="Gene3D" id="1.10.10.10">
    <property type="entry name" value="Winged helix-like DNA-binding domain superfamily/Winged helix DNA-binding domain"/>
    <property type="match status" value="1"/>
</dbReference>
<sequence>MKRAELPQNTEEGRKLLAIVKQYPGITTAQIILETQGNPTTTRRKLDRLAGQGMLTRTGKRPHKWYLRRQG</sequence>
<accession>A0A951QEB9</accession>
<name>A0A951QEB9_9CYAN</name>
<gene>
    <name evidence="1" type="ORF">KME15_20250</name>
</gene>
<protein>
    <submittedName>
        <fullName evidence="1">Uncharacterized protein</fullName>
    </submittedName>
</protein>
<dbReference type="SUPFAM" id="SSF46785">
    <property type="entry name" value="Winged helix' DNA-binding domain"/>
    <property type="match status" value="1"/>
</dbReference>
<evidence type="ECO:0000313" key="1">
    <source>
        <dbReference type="EMBL" id="MBW4661015.1"/>
    </source>
</evidence>
<comment type="caution">
    <text evidence="1">The sequence shown here is derived from an EMBL/GenBank/DDBJ whole genome shotgun (WGS) entry which is preliminary data.</text>
</comment>
<dbReference type="Proteomes" id="UP000757435">
    <property type="component" value="Unassembled WGS sequence"/>
</dbReference>
<dbReference type="InterPro" id="IPR036390">
    <property type="entry name" value="WH_DNA-bd_sf"/>
</dbReference>
<organism evidence="1 2">
    <name type="scientific">Drouetiella hepatica Uher 2000/2452</name>
    <dbReference type="NCBI Taxonomy" id="904376"/>
    <lineage>
        <taxon>Bacteria</taxon>
        <taxon>Bacillati</taxon>
        <taxon>Cyanobacteriota</taxon>
        <taxon>Cyanophyceae</taxon>
        <taxon>Oculatellales</taxon>
        <taxon>Oculatellaceae</taxon>
        <taxon>Drouetiella</taxon>
    </lineage>
</organism>
<dbReference type="InterPro" id="IPR036388">
    <property type="entry name" value="WH-like_DNA-bd_sf"/>
</dbReference>
<dbReference type="AlphaFoldDB" id="A0A951QEB9"/>
<evidence type="ECO:0000313" key="2">
    <source>
        <dbReference type="Proteomes" id="UP000757435"/>
    </source>
</evidence>
<dbReference type="EMBL" id="JAHHHD010000028">
    <property type="protein sequence ID" value="MBW4661015.1"/>
    <property type="molecule type" value="Genomic_DNA"/>
</dbReference>